<dbReference type="InterPro" id="IPR010288">
    <property type="entry name" value="EcsB_ABC"/>
</dbReference>
<keyword evidence="1" id="KW-1133">Transmembrane helix</keyword>
<dbReference type="EMBL" id="PKHE01000001">
    <property type="protein sequence ID" value="PKY90769.1"/>
    <property type="molecule type" value="Genomic_DNA"/>
</dbReference>
<comment type="caution">
    <text evidence="2">The sequence shown here is derived from an EMBL/GenBank/DDBJ whole genome shotgun (WGS) entry which is preliminary data.</text>
</comment>
<keyword evidence="1" id="KW-0812">Transmembrane</keyword>
<keyword evidence="1" id="KW-0472">Membrane</keyword>
<proteinExistence type="predicted"/>
<sequence length="417" mass="48861">MNNLWSKRLKNWLNEVGKYARLILNDHFSIFVVIILSFLGLYYRELILFLQLNYSEPTPGWFYLVIGILMLLILKVGSPLWLTLAPDASYLYPQGAHWRHYWTKGILFGMILPIVVNCVVLVVMYPIIATVTPYTISQWPLLLILVISFRFIQAMTNYLTTYRLGLARWTTSPSRWIQVMLSIIFTWGIIHPTNGMLAIVLCLVILILLAVDCRNVSSSWPQFDTVVDLERQRQAQFYRWVSIFADVPQLVPPIRYNYCLERLMRPIQRLKTSPYHLIFSRALTRNGAYSGVWLRVMIFFAILILCTQSFLMQLALGLAGHLLTSIQLVNLLTRYESHPMMLLYPKDGLTMNPLSSFQTCLVYILLGQSLVYQLSAYLTHSSHSWLLLPIWLLVGWVWNRWYASWWYQRHLRRSRVK</sequence>
<dbReference type="Pfam" id="PF05975">
    <property type="entry name" value="EcsB"/>
    <property type="match status" value="1"/>
</dbReference>
<dbReference type="RefSeq" id="WP_101953695.1">
    <property type="nucleotide sequence ID" value="NZ_PKHE01000001.1"/>
</dbReference>
<feature type="transmembrane region" description="Helical" evidence="1">
    <location>
        <begin position="21"/>
        <end position="41"/>
    </location>
</feature>
<feature type="transmembrane region" description="Helical" evidence="1">
    <location>
        <begin position="61"/>
        <end position="84"/>
    </location>
</feature>
<protein>
    <recommendedName>
        <fullName evidence="4">ABC transporter permease</fullName>
    </recommendedName>
</protein>
<evidence type="ECO:0000313" key="3">
    <source>
        <dbReference type="Proteomes" id="UP000234384"/>
    </source>
</evidence>
<accession>A0A2I1K549</accession>
<name>A0A2I1K549_9LACT</name>
<feature type="transmembrane region" description="Helical" evidence="1">
    <location>
        <begin position="173"/>
        <end position="190"/>
    </location>
</feature>
<evidence type="ECO:0008006" key="4">
    <source>
        <dbReference type="Google" id="ProtNLM"/>
    </source>
</evidence>
<feature type="transmembrane region" description="Helical" evidence="1">
    <location>
        <begin position="354"/>
        <end position="374"/>
    </location>
</feature>
<dbReference type="Proteomes" id="UP000234384">
    <property type="component" value="Unassembled WGS sequence"/>
</dbReference>
<evidence type="ECO:0000313" key="2">
    <source>
        <dbReference type="EMBL" id="PKY90769.1"/>
    </source>
</evidence>
<feature type="transmembrane region" description="Helical" evidence="1">
    <location>
        <begin position="287"/>
        <end position="305"/>
    </location>
</feature>
<reference evidence="2 3" key="1">
    <citation type="submission" date="2017-12" db="EMBL/GenBank/DDBJ databases">
        <title>Phylogenetic diversity of female urinary microbiome.</title>
        <authorList>
            <person name="Thomas-White K."/>
            <person name="Wolfe A.J."/>
        </authorList>
    </citation>
    <scope>NUCLEOTIDE SEQUENCE [LARGE SCALE GENOMIC DNA]</scope>
    <source>
        <strain evidence="2 3">UMB0898</strain>
    </source>
</reference>
<dbReference type="AlphaFoldDB" id="A0A2I1K549"/>
<gene>
    <name evidence="2" type="ORF">CYJ57_00930</name>
</gene>
<feature type="transmembrane region" description="Helical" evidence="1">
    <location>
        <begin position="134"/>
        <end position="152"/>
    </location>
</feature>
<feature type="transmembrane region" description="Helical" evidence="1">
    <location>
        <begin position="105"/>
        <end position="128"/>
    </location>
</feature>
<feature type="transmembrane region" description="Helical" evidence="1">
    <location>
        <begin position="311"/>
        <end position="333"/>
    </location>
</feature>
<feature type="transmembrane region" description="Helical" evidence="1">
    <location>
        <begin position="196"/>
        <end position="213"/>
    </location>
</feature>
<feature type="transmembrane region" description="Helical" evidence="1">
    <location>
        <begin position="386"/>
        <end position="407"/>
    </location>
</feature>
<dbReference type="OrthoDB" id="2447941at2"/>
<dbReference type="GO" id="GO:0016020">
    <property type="term" value="C:membrane"/>
    <property type="evidence" value="ECO:0007669"/>
    <property type="project" value="InterPro"/>
</dbReference>
<evidence type="ECO:0000256" key="1">
    <source>
        <dbReference type="SAM" id="Phobius"/>
    </source>
</evidence>
<organism evidence="2 3">
    <name type="scientific">Falseniella ignava</name>
    <dbReference type="NCBI Taxonomy" id="137730"/>
    <lineage>
        <taxon>Bacteria</taxon>
        <taxon>Bacillati</taxon>
        <taxon>Bacillota</taxon>
        <taxon>Bacilli</taxon>
        <taxon>Lactobacillales</taxon>
        <taxon>Aerococcaceae</taxon>
        <taxon>Falseniella</taxon>
    </lineage>
</organism>